<dbReference type="Gene3D" id="1.10.3380.10">
    <property type="entry name" value="Sec63 N-terminal domain-like domain"/>
    <property type="match status" value="1"/>
</dbReference>
<keyword evidence="2" id="KW-0472">Membrane</keyword>
<dbReference type="Proteomes" id="UP001158576">
    <property type="component" value="Chromosome 1"/>
</dbReference>
<feature type="compositionally biased region" description="Basic residues" evidence="1">
    <location>
        <begin position="610"/>
        <end position="619"/>
    </location>
</feature>
<dbReference type="Gene3D" id="2.60.40.150">
    <property type="entry name" value="C2 domain"/>
    <property type="match status" value="1"/>
</dbReference>
<dbReference type="InterPro" id="IPR001623">
    <property type="entry name" value="DnaJ_domain"/>
</dbReference>
<dbReference type="SUPFAM" id="SSF81296">
    <property type="entry name" value="E set domains"/>
    <property type="match status" value="1"/>
</dbReference>
<feature type="compositionally biased region" description="Acidic residues" evidence="1">
    <location>
        <begin position="580"/>
        <end position="605"/>
    </location>
</feature>
<feature type="region of interest" description="Disordered" evidence="1">
    <location>
        <begin position="727"/>
        <end position="762"/>
    </location>
</feature>
<keyword evidence="2" id="KW-0812">Transmembrane</keyword>
<feature type="transmembrane region" description="Helical" evidence="2">
    <location>
        <begin position="72"/>
        <end position="90"/>
    </location>
</feature>
<dbReference type="PANTHER" id="PTHR24075">
    <property type="entry name" value="SEC63 DOMAIN-CONTAINING"/>
    <property type="match status" value="1"/>
</dbReference>
<protein>
    <submittedName>
        <fullName evidence="4">Oidioi.mRNA.OKI2018_I69.chr1.g1377.t1.cds</fullName>
    </submittedName>
</protein>
<feature type="transmembrane region" description="Helical" evidence="2">
    <location>
        <begin position="217"/>
        <end position="240"/>
    </location>
</feature>
<proteinExistence type="predicted"/>
<dbReference type="PROSITE" id="PS50076">
    <property type="entry name" value="DNAJ_2"/>
    <property type="match status" value="1"/>
</dbReference>
<feature type="compositionally biased region" description="Acidic residues" evidence="1">
    <location>
        <begin position="727"/>
        <end position="737"/>
    </location>
</feature>
<name>A0ABN7SUQ8_OIKDI</name>
<gene>
    <name evidence="4" type="ORF">OKIOD_LOCUS10142</name>
</gene>
<evidence type="ECO:0000313" key="4">
    <source>
        <dbReference type="EMBL" id="CAG5104602.1"/>
    </source>
</evidence>
<evidence type="ECO:0000256" key="2">
    <source>
        <dbReference type="SAM" id="Phobius"/>
    </source>
</evidence>
<feature type="compositionally biased region" description="Basic and acidic residues" evidence="1">
    <location>
        <begin position="566"/>
        <end position="575"/>
    </location>
</feature>
<dbReference type="SMART" id="SM00271">
    <property type="entry name" value="DnaJ"/>
    <property type="match status" value="1"/>
</dbReference>
<dbReference type="EMBL" id="OU015566">
    <property type="protein sequence ID" value="CAG5104602.1"/>
    <property type="molecule type" value="Genomic_DNA"/>
</dbReference>
<evidence type="ECO:0000259" key="3">
    <source>
        <dbReference type="PROSITE" id="PS50076"/>
    </source>
</evidence>
<evidence type="ECO:0000313" key="5">
    <source>
        <dbReference type="Proteomes" id="UP001158576"/>
    </source>
</evidence>
<feature type="region of interest" description="Disordered" evidence="1">
    <location>
        <begin position="530"/>
        <end position="622"/>
    </location>
</feature>
<dbReference type="SUPFAM" id="SSF46565">
    <property type="entry name" value="Chaperone J-domain"/>
    <property type="match status" value="1"/>
</dbReference>
<dbReference type="PANTHER" id="PTHR24075:SF0">
    <property type="entry name" value="TRANSLOCATION PROTEIN SEC63 HOMOLOG"/>
    <property type="match status" value="1"/>
</dbReference>
<reference evidence="4 5" key="1">
    <citation type="submission" date="2021-04" db="EMBL/GenBank/DDBJ databases">
        <authorList>
            <person name="Bliznina A."/>
        </authorList>
    </citation>
    <scope>NUCLEOTIDE SEQUENCE [LARGE SCALE GENOMIC DNA]</scope>
</reference>
<dbReference type="InterPro" id="IPR035892">
    <property type="entry name" value="C2_domain_sf"/>
</dbReference>
<evidence type="ECO:0000256" key="1">
    <source>
        <dbReference type="SAM" id="MobiDB-lite"/>
    </source>
</evidence>
<sequence length="762" mass="87637">MPMNLEYVGDFFAYYVVAFGALVLTPLTLKKFQSSANKKEEERMKERKAKHGNSKWFKNKESELKKVGASPWITRFIILLCWALLAFIGYNASQTEEVITVAFDPFGILGVSQNDPQFQDFESGKKAIKKVYRTLSRTQHPDKLRNEYLKANDGAEIPDDVETANNEAWGKINKAYETLTDEHMFENWVKYGNPDGMLQTKYGVALPAWLVEEDNHMYVLGVYGLLFGIMLPAIVGNWWYKSIQYTSEAVLIKTTKLFEFYVYRTPLMNRRRALMVFSGAFEFNSNHNKDIKERPEDAEQLPVLMREIEEYERNVSKPPTDKPFDQGYSMKVRLLYFAHMYDIKLSPELQEDLDMILKKVPDLHAELVSKVFFLTQAMLQQGQMPKVPKVETLDNIIRNMQNLVQGLPLNQRSVAFMQLPHFKEDFIRFLNAKKARSLKQLAARPVEEIRAIFKSLPEKEFNELYEVFRDIPALQMKVDVKVEDDDDDHKITTGSIVTVSTELTRHNMEELSQAATNGDEIVYNDGDMGEVKIAPTPEQKETANQAKKVKSKKGPQAAAAKRAAKAAREAAEKGAGDAPAVEDDEEDEDEDETPENASENEDAEEASWKKLQKKNKRKNVLTQDNSRLTHTVHAPRFPVEKQEWWWVYLCMTNPKREKLSERLLCEPVQVQNLVDVKEVDIRFPAPGRPGMYNFVVYVRSDSYIDIDMKHEFTITVEERVEEEIVPEMWDSEAESDVDGGFVTDSDSEEPSSSEYETDSDEE</sequence>
<dbReference type="InterPro" id="IPR014756">
    <property type="entry name" value="Ig_E-set"/>
</dbReference>
<accession>A0ABN7SUQ8</accession>
<dbReference type="SUPFAM" id="SSF158702">
    <property type="entry name" value="Sec63 N-terminal domain-like"/>
    <property type="match status" value="1"/>
</dbReference>
<dbReference type="Gene3D" id="1.10.287.110">
    <property type="entry name" value="DnaJ domain"/>
    <property type="match status" value="1"/>
</dbReference>
<feature type="transmembrane region" description="Helical" evidence="2">
    <location>
        <begin position="12"/>
        <end position="29"/>
    </location>
</feature>
<feature type="compositionally biased region" description="Acidic residues" evidence="1">
    <location>
        <begin position="745"/>
        <end position="762"/>
    </location>
</feature>
<organism evidence="4 5">
    <name type="scientific">Oikopleura dioica</name>
    <name type="common">Tunicate</name>
    <dbReference type="NCBI Taxonomy" id="34765"/>
    <lineage>
        <taxon>Eukaryota</taxon>
        <taxon>Metazoa</taxon>
        <taxon>Chordata</taxon>
        <taxon>Tunicata</taxon>
        <taxon>Appendicularia</taxon>
        <taxon>Copelata</taxon>
        <taxon>Oikopleuridae</taxon>
        <taxon>Oikopleura</taxon>
    </lineage>
</organism>
<keyword evidence="5" id="KW-1185">Reference proteome</keyword>
<dbReference type="InterPro" id="IPR036869">
    <property type="entry name" value="J_dom_sf"/>
</dbReference>
<dbReference type="CDD" id="cd06257">
    <property type="entry name" value="DnaJ"/>
    <property type="match status" value="1"/>
</dbReference>
<feature type="domain" description="J" evidence="3">
    <location>
        <begin position="104"/>
        <end position="192"/>
    </location>
</feature>
<keyword evidence="2" id="KW-1133">Transmembrane helix</keyword>